<evidence type="ECO:0008006" key="4">
    <source>
        <dbReference type="Google" id="ProtNLM"/>
    </source>
</evidence>
<evidence type="ECO:0000313" key="3">
    <source>
        <dbReference type="Proteomes" id="UP000027222"/>
    </source>
</evidence>
<dbReference type="HOGENOM" id="CLU_1614767_0_0_1"/>
<proteinExistence type="predicted"/>
<accession>A0A067SPS3</accession>
<gene>
    <name evidence="2" type="ORF">GALMADRAFT_918668</name>
</gene>
<sequence>MVRWSCLVALVLVLLWLPWLFDCRNWTDWMLGVVATSKFYCLGLYESSSENLWPSFFSEDRRRGVYSFKTFLHRSVRIALSHVSLLVVCQSPSFSLASLCLPLTTIIHLKILASFFHDCLPYSNYPHEGSHSHVEPKQRLVTQLRSSSNLPIPVFRLYMSLHGR</sequence>
<dbReference type="Proteomes" id="UP000027222">
    <property type="component" value="Unassembled WGS sequence"/>
</dbReference>
<feature type="chain" id="PRO_5001646094" description="Secreted protein" evidence="1">
    <location>
        <begin position="24"/>
        <end position="164"/>
    </location>
</feature>
<keyword evidence="3" id="KW-1185">Reference proteome</keyword>
<name>A0A067SPS3_GALM3</name>
<protein>
    <recommendedName>
        <fullName evidence="4">Secreted protein</fullName>
    </recommendedName>
</protein>
<keyword evidence="1" id="KW-0732">Signal</keyword>
<dbReference type="EMBL" id="KL142401">
    <property type="protein sequence ID" value="KDR69699.1"/>
    <property type="molecule type" value="Genomic_DNA"/>
</dbReference>
<organism evidence="2 3">
    <name type="scientific">Galerina marginata (strain CBS 339.88)</name>
    <dbReference type="NCBI Taxonomy" id="685588"/>
    <lineage>
        <taxon>Eukaryota</taxon>
        <taxon>Fungi</taxon>
        <taxon>Dikarya</taxon>
        <taxon>Basidiomycota</taxon>
        <taxon>Agaricomycotina</taxon>
        <taxon>Agaricomycetes</taxon>
        <taxon>Agaricomycetidae</taxon>
        <taxon>Agaricales</taxon>
        <taxon>Agaricineae</taxon>
        <taxon>Strophariaceae</taxon>
        <taxon>Galerina</taxon>
    </lineage>
</organism>
<feature type="signal peptide" evidence="1">
    <location>
        <begin position="1"/>
        <end position="23"/>
    </location>
</feature>
<evidence type="ECO:0000256" key="1">
    <source>
        <dbReference type="SAM" id="SignalP"/>
    </source>
</evidence>
<dbReference type="AlphaFoldDB" id="A0A067SPS3"/>
<evidence type="ECO:0000313" key="2">
    <source>
        <dbReference type="EMBL" id="KDR69699.1"/>
    </source>
</evidence>
<reference evidence="3" key="1">
    <citation type="journal article" date="2014" name="Proc. Natl. Acad. Sci. U.S.A.">
        <title>Extensive sampling of basidiomycete genomes demonstrates inadequacy of the white-rot/brown-rot paradigm for wood decay fungi.</title>
        <authorList>
            <person name="Riley R."/>
            <person name="Salamov A.A."/>
            <person name="Brown D.W."/>
            <person name="Nagy L.G."/>
            <person name="Floudas D."/>
            <person name="Held B.W."/>
            <person name="Levasseur A."/>
            <person name="Lombard V."/>
            <person name="Morin E."/>
            <person name="Otillar R."/>
            <person name="Lindquist E.A."/>
            <person name="Sun H."/>
            <person name="LaButti K.M."/>
            <person name="Schmutz J."/>
            <person name="Jabbour D."/>
            <person name="Luo H."/>
            <person name="Baker S.E."/>
            <person name="Pisabarro A.G."/>
            <person name="Walton J.D."/>
            <person name="Blanchette R.A."/>
            <person name="Henrissat B."/>
            <person name="Martin F."/>
            <person name="Cullen D."/>
            <person name="Hibbett D.S."/>
            <person name="Grigoriev I.V."/>
        </authorList>
    </citation>
    <scope>NUCLEOTIDE SEQUENCE [LARGE SCALE GENOMIC DNA]</scope>
    <source>
        <strain evidence="3">CBS 339.88</strain>
    </source>
</reference>